<evidence type="ECO:0000313" key="1">
    <source>
        <dbReference type="EMBL" id="ATB32320.1"/>
    </source>
</evidence>
<sequence length="198" mass="21969">MHGLAWVHCESRRLQSAPERIRHQSDDFGGIVYCRKRLVERLVELSRRLGEGEPESGSCASLREEPEHLWLLRFIAFLIQAEVLVIEPGSEALDLPEQFVLHLPTMAEVLKCGDNLFTFKTNPRGYKRAGNQRGLASARGCRVPEALGQVGRDRIQAEHAHGTFNGVTGTAPASSMATAQEGQIGRVAPTSRRRNPFC</sequence>
<organism evidence="1 2">
    <name type="scientific">Melittangium boletus DSM 14713</name>
    <dbReference type="NCBI Taxonomy" id="1294270"/>
    <lineage>
        <taxon>Bacteria</taxon>
        <taxon>Pseudomonadati</taxon>
        <taxon>Myxococcota</taxon>
        <taxon>Myxococcia</taxon>
        <taxon>Myxococcales</taxon>
        <taxon>Cystobacterineae</taxon>
        <taxon>Archangiaceae</taxon>
        <taxon>Melittangium</taxon>
    </lineage>
</organism>
<dbReference type="KEGG" id="mbd:MEBOL_005797"/>
<dbReference type="AlphaFoldDB" id="A0A250IM55"/>
<gene>
    <name evidence="1" type="ORF">MEBOL_005797</name>
</gene>
<protein>
    <submittedName>
        <fullName evidence="1">Uncharacterized protein</fullName>
    </submittedName>
</protein>
<dbReference type="Proteomes" id="UP000217289">
    <property type="component" value="Chromosome"/>
</dbReference>
<evidence type="ECO:0000313" key="2">
    <source>
        <dbReference type="Proteomes" id="UP000217289"/>
    </source>
</evidence>
<dbReference type="EMBL" id="CP022163">
    <property type="protein sequence ID" value="ATB32320.1"/>
    <property type="molecule type" value="Genomic_DNA"/>
</dbReference>
<reference evidence="1 2" key="1">
    <citation type="submission" date="2017-06" db="EMBL/GenBank/DDBJ databases">
        <authorList>
            <person name="Kim H.J."/>
            <person name="Triplett B.A."/>
        </authorList>
    </citation>
    <scope>NUCLEOTIDE SEQUENCE [LARGE SCALE GENOMIC DNA]</scope>
    <source>
        <strain evidence="1 2">DSM 14713</strain>
    </source>
</reference>
<accession>A0A250IM55</accession>
<name>A0A250IM55_9BACT</name>
<keyword evidence="2" id="KW-1185">Reference proteome</keyword>
<proteinExistence type="predicted"/>